<accession>A0ABP0NC49</accession>
<organism evidence="9 10">
    <name type="scientific">Durusdinium trenchii</name>
    <dbReference type="NCBI Taxonomy" id="1381693"/>
    <lineage>
        <taxon>Eukaryota</taxon>
        <taxon>Sar</taxon>
        <taxon>Alveolata</taxon>
        <taxon>Dinophyceae</taxon>
        <taxon>Suessiales</taxon>
        <taxon>Symbiodiniaceae</taxon>
        <taxon>Durusdinium</taxon>
    </lineage>
</organism>
<dbReference type="EC" id="3.2.1.55" evidence="3"/>
<feature type="domain" description="EF-hand" evidence="8">
    <location>
        <begin position="59"/>
        <end position="94"/>
    </location>
</feature>
<feature type="compositionally biased region" description="Polar residues" evidence="7">
    <location>
        <begin position="1285"/>
        <end position="1302"/>
    </location>
</feature>
<dbReference type="InterPro" id="IPR017853">
    <property type="entry name" value="GH"/>
</dbReference>
<protein>
    <recommendedName>
        <fullName evidence="3">non-reducing end alpha-L-arabinofuranosidase</fullName>
        <ecNumber evidence="3">3.2.1.55</ecNumber>
    </recommendedName>
</protein>
<comment type="caution">
    <text evidence="9">The sequence shown here is derived from an EMBL/GenBank/DDBJ whole genome shotgun (WGS) entry which is preliminary data.</text>
</comment>
<evidence type="ECO:0000256" key="5">
    <source>
        <dbReference type="ARBA" id="ARBA00022801"/>
    </source>
</evidence>
<dbReference type="SMART" id="SM00813">
    <property type="entry name" value="Alpha-L-AF_C"/>
    <property type="match status" value="1"/>
</dbReference>
<dbReference type="PANTHER" id="PTHR31776">
    <property type="entry name" value="ALPHA-L-ARABINOFURANOSIDASE 1"/>
    <property type="match status" value="1"/>
</dbReference>
<feature type="compositionally biased region" description="Pro residues" evidence="7">
    <location>
        <begin position="1241"/>
        <end position="1256"/>
    </location>
</feature>
<sequence length="1634" mass="172505">MQAVSVEDPTLTISEIARCLSPDSMSQLKGETLRRTTERSDRITPNELKKIFRQIGLDLNDDAWPQVFQELDRDAQGRIRYTEFVDALERAEEECRQCGIAAAMAAGGALGQSALQAGLGLREAADCAAGAALRAAAEFGMVPVDAAALGGRAAAKLAAEQSLDRAQAADAAAEAAGQHATRAALEADLTLEQVADEAAIAASAAAEEAGSGAQQVAEVSARAAGVAAGELAAEAGNTAMKSAEIAAKAATKSAAASGLPPYQAVEPVATAAARSAMRAALNGGHPYLIVAEVTRQLNSQLVENLKEVHQNRPDRLSVSELKDLFGQANIDIHEDTLRQVFEEMGVEGSQPISFQSFFQALEKSHGIFMEAGKAAASIAGRVLGQSAASAGDDPEQAGEVAASAAQAAARTSGLSDEQLAEVAVTAAGNAAGHAALAAGGAPEAVAFVAGQAAINAATTAGLNTQRLPQVIIPVFARAAGRAAAQRAGNGRDSSKALEVAARAASDAGLKLAFMTDAHIQEAAETASNEASRVLASGPGSLAESLGVALPVSGMWWQLEPAFEGLSGARIIDAIPAEPAWPSPRRWRTWLRANSAAEKGRIAVVRDAVHGHQSQLLRDTAIQNYGLGQQGFALMAGKDYDCVLWAKVDRIEAARVTVSLRDGEQRASPVYSQWLGASSRWRPLSFTLTSNVTSHCGMVKNRSGRSGRRFCVQAKELPHRCYRCSGGFEIAIEGEAMVDQVYLGPGDWGRFKGLPVRRGVAEAMFQTAAWEVLRLGGSMCNAPEYRWKHFRGPRESRQPWQGFWHPYVSSGFGLFEVLELCEAAEVHCVITLNNQETPEDVADFIEYCFASDASSKWGTLRMSDGRTRPYKIFTLEIGNEQNLTMDFVQQVSAITQAIALRCAQKQLLMPQIVVGQNIDLIPNFESTQGRKVTEEMLKVLKGVVHSAWDAHIGGDAFSDVGDFKKLLNVSMSFFQPFGTQLVVLEENGVTHDLQRALNHARFHLVSSYQGDFVLMDTAANGLQVFNQNDNGWDQGQIMITPDQVWLSPYGWSQAMLSKHSKAFNVPLHFEISAVEDLELGAYRSTEGASRSGVGLRLVQWSGRDQEVNVTLRWPHSTADLSAEVLAGSLRALNGPEDPRHVAPRPLHVAWDRSDVLCLSLTLPGYALATVSATGTNQKSSWLLKWSSCETRKNRLHRWRLAVAWRAEEGPAALVVGPKAPPSAPAPKPAAKKAAAKPKPEPKAPPPKAPAPARPAPAAPAAAPEAKPKAAPKAAPAKATAPRPKSRTGSLPSAGNSARSGSKQSESRPESRPESRGETPKAKPKAKSSTSSRFKGLSAEATAPDKAAPRTAEAEREATLPPSSRSMPLSQTQPALKAHSASSPAPEVRMVMEPIAQASFAAPSGKSLQVPAVQRFYTPYMVARPASATIPVAPGGTPMAVSPTASMSPPSVFRSPSQPVISPPRTSLGVVPAMPSGTLQRAATSATTPVAGAVLTAPQVFAANMVTRSVTGAPYTASTPGRYQPTAVLVSPQPTMRVLENPTALPFGTMTAPPAGAVPCGAPCASVASVQRLETNREVRPSVVPAPWTFAEPVTPGATLAAPVGPPRAMAFPPAMAMAYPSAYRPMTVPTVAHCQ</sequence>
<evidence type="ECO:0000256" key="3">
    <source>
        <dbReference type="ARBA" id="ARBA00012670"/>
    </source>
</evidence>
<dbReference type="Pfam" id="PF22848">
    <property type="entry name" value="ASD1_dom"/>
    <property type="match status" value="1"/>
</dbReference>
<evidence type="ECO:0000256" key="1">
    <source>
        <dbReference type="ARBA" id="ARBA00001462"/>
    </source>
</evidence>
<evidence type="ECO:0000259" key="8">
    <source>
        <dbReference type="PROSITE" id="PS50222"/>
    </source>
</evidence>
<dbReference type="PROSITE" id="PS50222">
    <property type="entry name" value="EF_HAND_2"/>
    <property type="match status" value="1"/>
</dbReference>
<reference evidence="9 10" key="1">
    <citation type="submission" date="2024-02" db="EMBL/GenBank/DDBJ databases">
        <authorList>
            <person name="Chen Y."/>
            <person name="Shah S."/>
            <person name="Dougan E. K."/>
            <person name="Thang M."/>
            <person name="Chan C."/>
        </authorList>
    </citation>
    <scope>NUCLEOTIDE SEQUENCE [LARGE SCALE GENOMIC DNA]</scope>
</reference>
<proteinExistence type="inferred from homology"/>
<feature type="compositionally biased region" description="Pro residues" evidence="7">
    <location>
        <begin position="1217"/>
        <end position="1226"/>
    </location>
</feature>
<evidence type="ECO:0000256" key="4">
    <source>
        <dbReference type="ARBA" id="ARBA00022729"/>
    </source>
</evidence>
<evidence type="ECO:0000256" key="2">
    <source>
        <dbReference type="ARBA" id="ARBA00007186"/>
    </source>
</evidence>
<feature type="region of interest" description="Disordered" evidence="7">
    <location>
        <begin position="1213"/>
        <end position="1383"/>
    </location>
</feature>
<feature type="compositionally biased region" description="Low complexity" evidence="7">
    <location>
        <begin position="1257"/>
        <end position="1281"/>
    </location>
</feature>
<dbReference type="InterPro" id="IPR002048">
    <property type="entry name" value="EF_hand_dom"/>
</dbReference>
<keyword evidence="4" id="KW-0732">Signal</keyword>
<comment type="similarity">
    <text evidence="2">Belongs to the glycosyl hydrolase 51 family.</text>
</comment>
<evidence type="ECO:0000256" key="6">
    <source>
        <dbReference type="ARBA" id="ARBA00023180"/>
    </source>
</evidence>
<dbReference type="InterPro" id="IPR010720">
    <property type="entry name" value="Alpha-L-AF_C"/>
</dbReference>
<dbReference type="EMBL" id="CAXAMN010021540">
    <property type="protein sequence ID" value="CAK9060667.1"/>
    <property type="molecule type" value="Genomic_DNA"/>
</dbReference>
<dbReference type="InterPro" id="IPR055235">
    <property type="entry name" value="ASD1_cat"/>
</dbReference>
<dbReference type="InterPro" id="IPR011992">
    <property type="entry name" value="EF-hand-dom_pair"/>
</dbReference>
<dbReference type="Gene3D" id="3.20.20.80">
    <property type="entry name" value="Glycosidases"/>
    <property type="match status" value="1"/>
</dbReference>
<feature type="compositionally biased region" description="Basic and acidic residues" evidence="7">
    <location>
        <begin position="1303"/>
        <end position="1319"/>
    </location>
</feature>
<comment type="catalytic activity">
    <reaction evidence="1">
        <text>Hydrolysis of terminal non-reducing alpha-L-arabinofuranoside residues in alpha-L-arabinosides.</text>
        <dbReference type="EC" id="3.2.1.55"/>
    </reaction>
</comment>
<dbReference type="Gene3D" id="1.10.238.10">
    <property type="entry name" value="EF-hand"/>
    <property type="match status" value="1"/>
</dbReference>
<dbReference type="Proteomes" id="UP001642484">
    <property type="component" value="Unassembled WGS sequence"/>
</dbReference>
<keyword evidence="10" id="KW-1185">Reference proteome</keyword>
<feature type="compositionally biased region" description="Polar residues" evidence="7">
    <location>
        <begin position="1361"/>
        <end position="1372"/>
    </location>
</feature>
<dbReference type="PANTHER" id="PTHR31776:SF0">
    <property type="entry name" value="ALPHA-L-ARABINOFURANOSIDASE 1"/>
    <property type="match status" value="1"/>
</dbReference>
<evidence type="ECO:0000313" key="10">
    <source>
        <dbReference type="Proteomes" id="UP001642484"/>
    </source>
</evidence>
<dbReference type="InterPro" id="IPR051563">
    <property type="entry name" value="Glycosyl_Hydrolase_51"/>
</dbReference>
<dbReference type="SUPFAM" id="SSF47473">
    <property type="entry name" value="EF-hand"/>
    <property type="match status" value="1"/>
</dbReference>
<gene>
    <name evidence="9" type="ORF">CCMP2556_LOCUS29840</name>
</gene>
<keyword evidence="5" id="KW-0378">Hydrolase</keyword>
<keyword evidence="6" id="KW-0325">Glycoprotein</keyword>
<dbReference type="SUPFAM" id="SSF51445">
    <property type="entry name" value="(Trans)glycosidases"/>
    <property type="match status" value="1"/>
</dbReference>
<evidence type="ECO:0000313" key="9">
    <source>
        <dbReference type="EMBL" id="CAK9060667.1"/>
    </source>
</evidence>
<evidence type="ECO:0000256" key="7">
    <source>
        <dbReference type="SAM" id="MobiDB-lite"/>
    </source>
</evidence>
<name>A0ABP0NC49_9DINO</name>